<protein>
    <submittedName>
        <fullName evidence="2">Uncharacterized protein</fullName>
    </submittedName>
</protein>
<comment type="caution">
    <text evidence="2">The sequence shown here is derived from an EMBL/GenBank/DDBJ whole genome shotgun (WGS) entry which is preliminary data.</text>
</comment>
<dbReference type="Proteomes" id="UP000663824">
    <property type="component" value="Unassembled WGS sequence"/>
</dbReference>
<dbReference type="AlphaFoldDB" id="A0A816W2V3"/>
<reference evidence="2" key="1">
    <citation type="submission" date="2021-02" db="EMBL/GenBank/DDBJ databases">
        <authorList>
            <person name="Nowell W R."/>
        </authorList>
    </citation>
    <scope>NUCLEOTIDE SEQUENCE</scope>
</reference>
<sequence>TLKNEVDQLSKIQHNYNKDLFELYRRRNAARQNP</sequence>
<evidence type="ECO:0000313" key="1">
    <source>
        <dbReference type="EMBL" id="CAF1526151.1"/>
    </source>
</evidence>
<dbReference type="Proteomes" id="UP000663834">
    <property type="component" value="Unassembled WGS sequence"/>
</dbReference>
<accession>A0A816W2V3</accession>
<name>A0A816W2V3_9BILA</name>
<evidence type="ECO:0000313" key="3">
    <source>
        <dbReference type="Proteomes" id="UP000663824"/>
    </source>
</evidence>
<gene>
    <name evidence="1" type="ORF">KQP761_LOCUS15997</name>
    <name evidence="2" type="ORF">MBJ925_LOCUS26983</name>
</gene>
<proteinExistence type="predicted"/>
<dbReference type="EMBL" id="CAJNRE010014370">
    <property type="protein sequence ID" value="CAF2127328.1"/>
    <property type="molecule type" value="Genomic_DNA"/>
</dbReference>
<dbReference type="EMBL" id="CAJNOW010007940">
    <property type="protein sequence ID" value="CAF1526151.1"/>
    <property type="molecule type" value="Genomic_DNA"/>
</dbReference>
<feature type="non-terminal residue" evidence="2">
    <location>
        <position position="1"/>
    </location>
</feature>
<evidence type="ECO:0000313" key="2">
    <source>
        <dbReference type="EMBL" id="CAF2127328.1"/>
    </source>
</evidence>
<organism evidence="2 3">
    <name type="scientific">Rotaria magnacalcarata</name>
    <dbReference type="NCBI Taxonomy" id="392030"/>
    <lineage>
        <taxon>Eukaryota</taxon>
        <taxon>Metazoa</taxon>
        <taxon>Spiralia</taxon>
        <taxon>Gnathifera</taxon>
        <taxon>Rotifera</taxon>
        <taxon>Eurotatoria</taxon>
        <taxon>Bdelloidea</taxon>
        <taxon>Philodinida</taxon>
        <taxon>Philodinidae</taxon>
        <taxon>Rotaria</taxon>
    </lineage>
</organism>